<dbReference type="AlphaFoldDB" id="A0AAV1VL17"/>
<evidence type="ECO:0000313" key="5">
    <source>
        <dbReference type="EMBL" id="CAK7947015.1"/>
    </source>
</evidence>
<proteinExistence type="inferred from homology"/>
<keyword evidence="3" id="KW-0539">Nucleus</keyword>
<comment type="similarity">
    <text evidence="2">Belongs to the ESS2 family.</text>
</comment>
<evidence type="ECO:0000256" key="1">
    <source>
        <dbReference type="ARBA" id="ARBA00004123"/>
    </source>
</evidence>
<comment type="subcellular location">
    <subcellularLocation>
        <location evidence="1">Nucleus</location>
    </subcellularLocation>
</comment>
<dbReference type="GO" id="GO:0071013">
    <property type="term" value="C:catalytic step 2 spliceosome"/>
    <property type="evidence" value="ECO:0007669"/>
    <property type="project" value="TreeGrafter"/>
</dbReference>
<gene>
    <name evidence="5" type="ORF">PM001_LOCUS32165</name>
</gene>
<dbReference type="Proteomes" id="UP001162060">
    <property type="component" value="Unassembled WGS sequence"/>
</dbReference>
<dbReference type="PANTHER" id="PTHR12940">
    <property type="entry name" value="ES-2 PROTEIN - RELATED"/>
    <property type="match status" value="1"/>
</dbReference>
<dbReference type="InterPro" id="IPR019148">
    <property type="entry name" value="Nuclear_protein_DGCR14_ESS-2"/>
</dbReference>
<protein>
    <submittedName>
        <fullName evidence="5">Uncharacterized protein</fullName>
    </submittedName>
</protein>
<feature type="compositionally biased region" description="Basic and acidic residues" evidence="4">
    <location>
        <begin position="311"/>
        <end position="332"/>
    </location>
</feature>
<feature type="compositionally biased region" description="Low complexity" evidence="4">
    <location>
        <begin position="353"/>
        <end position="366"/>
    </location>
</feature>
<feature type="compositionally biased region" description="Basic residues" evidence="4">
    <location>
        <begin position="385"/>
        <end position="400"/>
    </location>
</feature>
<feature type="region of interest" description="Disordered" evidence="4">
    <location>
        <begin position="310"/>
        <end position="400"/>
    </location>
</feature>
<evidence type="ECO:0000313" key="6">
    <source>
        <dbReference type="Proteomes" id="UP001162060"/>
    </source>
</evidence>
<evidence type="ECO:0000256" key="4">
    <source>
        <dbReference type="SAM" id="MobiDB-lite"/>
    </source>
</evidence>
<dbReference type="EMBL" id="CAKLBY020000378">
    <property type="protein sequence ID" value="CAK7947015.1"/>
    <property type="molecule type" value="Genomic_DNA"/>
</dbReference>
<dbReference type="Pfam" id="PF09751">
    <property type="entry name" value="Es2"/>
    <property type="match status" value="2"/>
</dbReference>
<accession>A0AAV1VL17</accession>
<dbReference type="PANTHER" id="PTHR12940:SF0">
    <property type="entry name" value="SPLICING FACTOR ESS-2 HOMOLOG"/>
    <property type="match status" value="1"/>
</dbReference>
<sequence>MSKKVVLEEEQYVEALGQIIERDFFPDLPGLKRQTEVLRDGDESRTETDTLLRGASARGTPSVQSNAGGMGWDQATERSVNLGLELDAKHADRDGTNASMTLGRFVATYTSEDNESFNELQEKAVRDHRRQYHWAYDEDEEKGDPKLHLLTDGTWISKEQRQLVDESCAPKGIKDERPSAPETWVFRARNALLFPPDVAGVQDLCKVPAGSEEQLLLENGPDSRVRQPPKARKKIVYANSRFPTEDLRAAKNGAMLPSSRKDYSLVPMTPLIAPGVHGSPLMTWGEIEGTPAVLEALPVRNLQTPSFELQETSRREKLANRLESEARRRNLDSRMPGIKTPSRKRPEFDRTSVSRSVRARVSSIRSTPVGSDVQLRASYSTPSRPPRHFSKTQKRNDKRC</sequence>
<reference evidence="5" key="1">
    <citation type="submission" date="2024-01" db="EMBL/GenBank/DDBJ databases">
        <authorList>
            <person name="Webb A."/>
        </authorList>
    </citation>
    <scope>NUCLEOTIDE SEQUENCE</scope>
    <source>
        <strain evidence="5">Pm1</strain>
    </source>
</reference>
<name>A0AAV1VL17_9STRA</name>
<comment type="caution">
    <text evidence="5">The sequence shown here is derived from an EMBL/GenBank/DDBJ whole genome shotgun (WGS) entry which is preliminary data.</text>
</comment>
<organism evidence="5 6">
    <name type="scientific">Peronospora matthiolae</name>
    <dbReference type="NCBI Taxonomy" id="2874970"/>
    <lineage>
        <taxon>Eukaryota</taxon>
        <taxon>Sar</taxon>
        <taxon>Stramenopiles</taxon>
        <taxon>Oomycota</taxon>
        <taxon>Peronosporomycetes</taxon>
        <taxon>Peronosporales</taxon>
        <taxon>Peronosporaceae</taxon>
        <taxon>Peronospora</taxon>
    </lineage>
</organism>
<evidence type="ECO:0000256" key="2">
    <source>
        <dbReference type="ARBA" id="ARBA00009072"/>
    </source>
</evidence>
<evidence type="ECO:0000256" key="3">
    <source>
        <dbReference type="ARBA" id="ARBA00023242"/>
    </source>
</evidence>